<proteinExistence type="predicted"/>
<dbReference type="AlphaFoldDB" id="A0ABC8YT02"/>
<accession>A0ABC8YT02</accession>
<feature type="domain" description="Reverse transcriptase" evidence="1">
    <location>
        <begin position="1"/>
        <end position="221"/>
    </location>
</feature>
<sequence length="379" mass="42451">MESLVLCNQSALIKGRSILDNFKYVQRSAVMLRKRKIPKLLLKLDISKAFDTVSWTFVLEVLAAWGFGQRWRGWISQLLSTASTRVLLNGSPGQPIEHRRGLRQGDPLSPMLFVLAMDLLNRLCVKAGDDGLLQPSGVSAIKHHCSLYADDVILFATPTRSEARVIDRILELFGDASGLRTNVTKCSITPIFGCEDDLDEFRSMMACPILQFPITYLGAPLSTRCLPKSQFRPLVEKVAARLPKWQGPLMNKSGRLTLVKSTLSTMPIYLTMSDKLPPWVIKQLDSIRRNFLWTGQDKAVRGKNVVAWPTVCRPTAYGGLGVIDLKLTGIALRTRWLWLQKTDASRSWSALQIQVEPEVRALFQASVTTRTMRGVAAQR</sequence>
<name>A0ABC8YT02_9POAL</name>
<dbReference type="PANTHER" id="PTHR33116">
    <property type="entry name" value="REVERSE TRANSCRIPTASE ZINC-BINDING DOMAIN-CONTAINING PROTEIN-RELATED-RELATED"/>
    <property type="match status" value="1"/>
</dbReference>
<organism evidence="2 3">
    <name type="scientific">Urochloa decumbens</name>
    <dbReference type="NCBI Taxonomy" id="240449"/>
    <lineage>
        <taxon>Eukaryota</taxon>
        <taxon>Viridiplantae</taxon>
        <taxon>Streptophyta</taxon>
        <taxon>Embryophyta</taxon>
        <taxon>Tracheophyta</taxon>
        <taxon>Spermatophyta</taxon>
        <taxon>Magnoliopsida</taxon>
        <taxon>Liliopsida</taxon>
        <taxon>Poales</taxon>
        <taxon>Poaceae</taxon>
        <taxon>PACMAD clade</taxon>
        <taxon>Panicoideae</taxon>
        <taxon>Panicodae</taxon>
        <taxon>Paniceae</taxon>
        <taxon>Melinidinae</taxon>
        <taxon>Urochloa</taxon>
    </lineage>
</organism>
<dbReference type="CDD" id="cd01650">
    <property type="entry name" value="RT_nLTR_like"/>
    <property type="match status" value="1"/>
</dbReference>
<dbReference type="InterPro" id="IPR043502">
    <property type="entry name" value="DNA/RNA_pol_sf"/>
</dbReference>
<evidence type="ECO:0000259" key="1">
    <source>
        <dbReference type="PROSITE" id="PS50878"/>
    </source>
</evidence>
<dbReference type="InterPro" id="IPR000477">
    <property type="entry name" value="RT_dom"/>
</dbReference>
<dbReference type="Pfam" id="PF00078">
    <property type="entry name" value="RVT_1"/>
    <property type="match status" value="1"/>
</dbReference>
<dbReference type="Proteomes" id="UP001497457">
    <property type="component" value="Chromosome 17b"/>
</dbReference>
<evidence type="ECO:0000313" key="2">
    <source>
        <dbReference type="EMBL" id="CAL4948509.1"/>
    </source>
</evidence>
<dbReference type="PROSITE" id="PS50878">
    <property type="entry name" value="RT_POL"/>
    <property type="match status" value="1"/>
</dbReference>
<evidence type="ECO:0000313" key="3">
    <source>
        <dbReference type="Proteomes" id="UP001497457"/>
    </source>
</evidence>
<reference evidence="2" key="1">
    <citation type="submission" date="2024-10" db="EMBL/GenBank/DDBJ databases">
        <authorList>
            <person name="Ryan C."/>
        </authorList>
    </citation>
    <scope>NUCLEOTIDE SEQUENCE [LARGE SCALE GENOMIC DNA]</scope>
</reference>
<dbReference type="PANTHER" id="PTHR33116:SF78">
    <property type="entry name" value="OS12G0587133 PROTEIN"/>
    <property type="match status" value="1"/>
</dbReference>
<keyword evidence="3" id="KW-1185">Reference proteome</keyword>
<gene>
    <name evidence="2" type="ORF">URODEC1_LOCUS37443</name>
</gene>
<dbReference type="EMBL" id="OZ075127">
    <property type="protein sequence ID" value="CAL4948509.1"/>
    <property type="molecule type" value="Genomic_DNA"/>
</dbReference>
<dbReference type="SUPFAM" id="SSF56672">
    <property type="entry name" value="DNA/RNA polymerases"/>
    <property type="match status" value="1"/>
</dbReference>
<protein>
    <recommendedName>
        <fullName evidence="1">Reverse transcriptase domain-containing protein</fullName>
    </recommendedName>
</protein>